<dbReference type="Gene3D" id="3.40.50.300">
    <property type="entry name" value="P-loop containing nucleotide triphosphate hydrolases"/>
    <property type="match status" value="1"/>
</dbReference>
<name>L8PGX5_STRVR</name>
<organism evidence="3 4">
    <name type="scientific">Streptomyces viridochromogenes Tue57</name>
    <dbReference type="NCBI Taxonomy" id="1160705"/>
    <lineage>
        <taxon>Bacteria</taxon>
        <taxon>Bacillati</taxon>
        <taxon>Actinomycetota</taxon>
        <taxon>Actinomycetes</taxon>
        <taxon>Kitasatosporales</taxon>
        <taxon>Streptomycetaceae</taxon>
        <taxon>Streptomyces</taxon>
    </lineage>
</organism>
<keyword evidence="3" id="KW-0067">ATP-binding</keyword>
<dbReference type="Pfam" id="PF22733">
    <property type="entry name" value="NNH1"/>
    <property type="match status" value="1"/>
</dbReference>
<comment type="caution">
    <text evidence="3">The sequence shown here is derived from an EMBL/GenBank/DDBJ whole genome shotgun (WGS) entry which is preliminary data.</text>
</comment>
<dbReference type="Proteomes" id="UP000011205">
    <property type="component" value="Unassembled WGS sequence"/>
</dbReference>
<gene>
    <name evidence="3" type="ORF">STVIR_3743</name>
</gene>
<keyword evidence="3" id="KW-0547">Nucleotide-binding</keyword>
<evidence type="ECO:0000256" key="1">
    <source>
        <dbReference type="SAM" id="MobiDB-lite"/>
    </source>
</evidence>
<dbReference type="AlphaFoldDB" id="L8PGX5"/>
<dbReference type="PANTHER" id="PTHR46844">
    <property type="entry name" value="SLR5058 PROTEIN"/>
    <property type="match status" value="1"/>
</dbReference>
<dbReference type="EMBL" id="AMLP01000117">
    <property type="protein sequence ID" value="ELS55303.1"/>
    <property type="molecule type" value="Genomic_DNA"/>
</dbReference>
<dbReference type="PANTHER" id="PTHR46844:SF1">
    <property type="entry name" value="SLR5058 PROTEIN"/>
    <property type="match status" value="1"/>
</dbReference>
<dbReference type="SUPFAM" id="SSF52540">
    <property type="entry name" value="P-loop containing nucleoside triphosphate hydrolases"/>
    <property type="match status" value="1"/>
</dbReference>
<protein>
    <submittedName>
        <fullName evidence="3">Putative Large ATP-binding protein</fullName>
    </submittedName>
</protein>
<dbReference type="GO" id="GO:0005524">
    <property type="term" value="F:ATP binding"/>
    <property type="evidence" value="ECO:0007669"/>
    <property type="project" value="UniProtKB-KW"/>
</dbReference>
<evidence type="ECO:0000313" key="4">
    <source>
        <dbReference type="Proteomes" id="UP000011205"/>
    </source>
</evidence>
<dbReference type="PATRIC" id="fig|1160705.3.peg.3710"/>
<dbReference type="PROSITE" id="PS50837">
    <property type="entry name" value="NACHT"/>
    <property type="match status" value="1"/>
</dbReference>
<feature type="region of interest" description="Disordered" evidence="1">
    <location>
        <begin position="391"/>
        <end position="423"/>
    </location>
</feature>
<feature type="domain" description="NACHT" evidence="2">
    <location>
        <begin position="264"/>
        <end position="393"/>
    </location>
</feature>
<dbReference type="InterPro" id="IPR054547">
    <property type="entry name" value="NNH1"/>
</dbReference>
<evidence type="ECO:0000259" key="2">
    <source>
        <dbReference type="PROSITE" id="PS50837"/>
    </source>
</evidence>
<reference evidence="3 4" key="1">
    <citation type="journal article" date="2013" name="Genome Announc.">
        <title>Draft Genome Sequence of Streptomyces viridochromogenes Strain Tu57, Producer of Avilamycin.</title>
        <authorList>
            <person name="Gruning B.A."/>
            <person name="Erxleben A."/>
            <person name="Hahnlein A."/>
            <person name="Gunther S."/>
        </authorList>
    </citation>
    <scope>NUCLEOTIDE SEQUENCE [LARGE SCALE GENOMIC DNA]</scope>
    <source>
        <strain evidence="3 4">Tue57</strain>
    </source>
</reference>
<feature type="compositionally biased region" description="Low complexity" evidence="1">
    <location>
        <begin position="392"/>
        <end position="411"/>
    </location>
</feature>
<accession>L8PGX5</accession>
<dbReference type="InterPro" id="IPR007111">
    <property type="entry name" value="NACHT_NTPase"/>
</dbReference>
<dbReference type="InterPro" id="IPR027417">
    <property type="entry name" value="P-loop_NTPase"/>
</dbReference>
<proteinExistence type="predicted"/>
<dbReference type="Pfam" id="PF05729">
    <property type="entry name" value="NACHT"/>
    <property type="match status" value="1"/>
</dbReference>
<sequence length="442" mass="48308">MEPAVLGGRLVSSLVGPLVRKLFVQDAPGAGLVDKPVRLSQLVSFRGEKRTLGEAEVRRLAGKLVAEAVASPGERPFPPDEEAAVTDTLARRLLALGDLDMDDVQAVRLGNRGLARKLHRHATPPDGLSADACVFLDSATQWACLHILEFFTRRSTFVARTLVEQSRVQSELIARVDELIARTPRPDARDTAFEHRYLRHVEQQHNHITIYGIDLRDSPDRWPLEVAYLSLEATADEKRAAPGIPSEGTFSVHLPAEEALLDHDCVLLRGDAGSGKTTLVQWLAVTAARNGDRVPYVLPLRTLIRAGALPPPADFLSAVSCPLSPPEGWAERVLTARRALVLVDGLDEIPAADRHRTRAWLLGLIHAFPGNQWLLTSRPTAVRPDWLTAEGSASWSSPRCAAPRSRPSSAAGTRRHRPPSTWPPCWTRCAPSGTWPASPPTP</sequence>
<evidence type="ECO:0000313" key="3">
    <source>
        <dbReference type="EMBL" id="ELS55303.1"/>
    </source>
</evidence>